<dbReference type="HOGENOM" id="CLU_3435968_0_0_1"/>
<reference evidence="2" key="1">
    <citation type="journal article" date="2013" name="Mol. Plant Microbe Interact.">
        <title>Global aspects of pacC regulation of pathogenicity genes in Colletotrichum gloeosporioides as revealed by transcriptome analysis.</title>
        <authorList>
            <person name="Alkan N."/>
            <person name="Meng X."/>
            <person name="Friedlander G."/>
            <person name="Reuveni E."/>
            <person name="Sukno S."/>
            <person name="Sherman A."/>
            <person name="Thon M."/>
            <person name="Fluhr R."/>
            <person name="Prusky D."/>
        </authorList>
    </citation>
    <scope>NUCLEOTIDE SEQUENCE [LARGE SCALE GENOMIC DNA]</scope>
    <source>
        <strain evidence="2">Cg-14</strain>
    </source>
</reference>
<dbReference type="Proteomes" id="UP000015530">
    <property type="component" value="Unassembled WGS sequence"/>
</dbReference>
<organism evidence="1 2">
    <name type="scientific">Colletotrichum gloeosporioides (strain Cg-14)</name>
    <name type="common">Anthracnose fungus</name>
    <name type="synonym">Glomerella cingulata</name>
    <dbReference type="NCBI Taxonomy" id="1237896"/>
    <lineage>
        <taxon>Eukaryota</taxon>
        <taxon>Fungi</taxon>
        <taxon>Dikarya</taxon>
        <taxon>Ascomycota</taxon>
        <taxon>Pezizomycotina</taxon>
        <taxon>Sordariomycetes</taxon>
        <taxon>Hypocreomycetidae</taxon>
        <taxon>Glomerellales</taxon>
        <taxon>Glomerellaceae</taxon>
        <taxon>Colletotrichum</taxon>
        <taxon>Colletotrichum gloeosporioides species complex</taxon>
    </lineage>
</organism>
<evidence type="ECO:0000313" key="2">
    <source>
        <dbReference type="Proteomes" id="UP000015530"/>
    </source>
</evidence>
<protein>
    <submittedName>
        <fullName evidence="1">Uncharacterized protein</fullName>
    </submittedName>
</protein>
<comment type="caution">
    <text evidence="1">The sequence shown here is derived from an EMBL/GenBank/DDBJ whole genome shotgun (WGS) entry which is preliminary data.</text>
</comment>
<evidence type="ECO:0000313" key="1">
    <source>
        <dbReference type="EMBL" id="EQB43107.1"/>
    </source>
</evidence>
<sequence length="13" mass="1433">MFVIASKSALKTH</sequence>
<accession>T0JIB3</accession>
<dbReference type="EMBL" id="AMYD01004485">
    <property type="protein sequence ID" value="EQB43107.1"/>
    <property type="molecule type" value="Genomic_DNA"/>
</dbReference>
<name>T0JIB3_COLGC</name>
<gene>
    <name evidence="1" type="ORF">CGLO_18291</name>
</gene>
<proteinExistence type="predicted"/>